<feature type="compositionally biased region" description="Gly residues" evidence="1">
    <location>
        <begin position="226"/>
        <end position="236"/>
    </location>
</feature>
<accession>A0A7W6BXQ9</accession>
<comment type="caution">
    <text evidence="2">The sequence shown here is derived from an EMBL/GenBank/DDBJ whole genome shotgun (WGS) entry which is preliminary data.</text>
</comment>
<feature type="compositionally biased region" description="Low complexity" evidence="1">
    <location>
        <begin position="1"/>
        <end position="28"/>
    </location>
</feature>
<feature type="region of interest" description="Disordered" evidence="1">
    <location>
        <begin position="1"/>
        <end position="72"/>
    </location>
</feature>
<dbReference type="EMBL" id="JACIDO010000015">
    <property type="protein sequence ID" value="MBB3938019.1"/>
    <property type="molecule type" value="Genomic_DNA"/>
</dbReference>
<reference evidence="2 3" key="1">
    <citation type="submission" date="2020-08" db="EMBL/GenBank/DDBJ databases">
        <title>Genomic Encyclopedia of Type Strains, Phase IV (KMG-IV): sequencing the most valuable type-strain genomes for metagenomic binning, comparative biology and taxonomic classification.</title>
        <authorList>
            <person name="Goeker M."/>
        </authorList>
    </citation>
    <scope>NUCLEOTIDE SEQUENCE [LARGE SCALE GENOMIC DNA]</scope>
    <source>
        <strain evidence="2 3">DSM 25024</strain>
    </source>
</reference>
<evidence type="ECO:0000313" key="3">
    <source>
        <dbReference type="Proteomes" id="UP000531216"/>
    </source>
</evidence>
<organism evidence="2 3">
    <name type="scientific">Aureimonas phyllosphaerae</name>
    <dbReference type="NCBI Taxonomy" id="1166078"/>
    <lineage>
        <taxon>Bacteria</taxon>
        <taxon>Pseudomonadati</taxon>
        <taxon>Pseudomonadota</taxon>
        <taxon>Alphaproteobacteria</taxon>
        <taxon>Hyphomicrobiales</taxon>
        <taxon>Aurantimonadaceae</taxon>
        <taxon>Aureimonas</taxon>
    </lineage>
</organism>
<evidence type="ECO:0000313" key="2">
    <source>
        <dbReference type="EMBL" id="MBB3938019.1"/>
    </source>
</evidence>
<keyword evidence="3" id="KW-1185">Reference proteome</keyword>
<name>A0A7W6BXQ9_9HYPH</name>
<feature type="compositionally biased region" description="Gly residues" evidence="1">
    <location>
        <begin position="199"/>
        <end position="210"/>
    </location>
</feature>
<feature type="compositionally biased region" description="Polar residues" evidence="1">
    <location>
        <begin position="43"/>
        <end position="54"/>
    </location>
</feature>
<proteinExistence type="predicted"/>
<dbReference type="RefSeq" id="WP_090966082.1">
    <property type="nucleotide sequence ID" value="NZ_FOOA01000024.1"/>
</dbReference>
<dbReference type="Proteomes" id="UP000531216">
    <property type="component" value="Unassembled WGS sequence"/>
</dbReference>
<protein>
    <submittedName>
        <fullName evidence="2">Uncharacterized protein</fullName>
    </submittedName>
</protein>
<evidence type="ECO:0000256" key="1">
    <source>
        <dbReference type="SAM" id="MobiDB-lite"/>
    </source>
</evidence>
<feature type="region of interest" description="Disordered" evidence="1">
    <location>
        <begin position="199"/>
        <end position="239"/>
    </location>
</feature>
<dbReference type="OrthoDB" id="7916130at2"/>
<gene>
    <name evidence="2" type="ORF">GGR05_004189</name>
</gene>
<dbReference type="AlphaFoldDB" id="A0A7W6BXQ9"/>
<sequence length="269" mass="26152">MALLVPGGAVAQDAAAPPVAPPQAGAPAMNSEQVPAGSAEDAAQSTAGSPTASQAGPAGWEGEVPPAYAGTRTPVGANAIEAWLAQPRSILDDNPRGGRNMAQFVRSLVESDNRSVLTLVDLVKMPDVRDAQVGAVAEGLASAMRDSEGLAPRYAAYIQWAVAQSGSNELIEAFERSSGADEDRTAAIGGGAGGGGAAGGGSLGGGGAPGTSGPAGDDSTVAQTGGLTGGRGGGGSVSLSESDRLLDGASGRLILCTVDASPAGCQVVF</sequence>